<dbReference type="Proteomes" id="UP000327044">
    <property type="component" value="Unassembled WGS sequence"/>
</dbReference>
<keyword evidence="3" id="KW-1185">Reference proteome</keyword>
<dbReference type="InParanoid" id="A0A5N4AA46"/>
<name>A0A5N4AA46_PHOPY</name>
<accession>A0A5N4AA46</accession>
<comment type="caution">
    <text evidence="2">The sequence shown here is derived from an EMBL/GenBank/DDBJ whole genome shotgun (WGS) entry which is preliminary data.</text>
</comment>
<reference evidence="2 3" key="1">
    <citation type="journal article" date="2018" name="Elife">
        <title>Firefly genomes illuminate parallel origins of bioluminescence in beetles.</title>
        <authorList>
            <person name="Fallon T.R."/>
            <person name="Lower S.E."/>
            <person name="Chang C.H."/>
            <person name="Bessho-Uehara M."/>
            <person name="Martin G.J."/>
            <person name="Bewick A.J."/>
            <person name="Behringer M."/>
            <person name="Debat H.J."/>
            <person name="Wong I."/>
            <person name="Day J.C."/>
            <person name="Suvorov A."/>
            <person name="Silva C.J."/>
            <person name="Stanger-Hall K.F."/>
            <person name="Hall D.W."/>
            <person name="Schmitz R.J."/>
            <person name="Nelson D.R."/>
            <person name="Lewis S.M."/>
            <person name="Shigenobu S."/>
            <person name="Bybee S.M."/>
            <person name="Larracuente A.M."/>
            <person name="Oba Y."/>
            <person name="Weng J.K."/>
        </authorList>
    </citation>
    <scope>NUCLEOTIDE SEQUENCE [LARGE SCALE GENOMIC DNA]</scope>
    <source>
        <strain evidence="2">1611_PpyrPB1</strain>
        <tissue evidence="2">Whole body</tissue>
    </source>
</reference>
<proteinExistence type="predicted"/>
<evidence type="ECO:0000313" key="2">
    <source>
        <dbReference type="EMBL" id="KAB0794201.1"/>
    </source>
</evidence>
<protein>
    <recommendedName>
        <fullName evidence="1">Reverse transcriptase domain-containing protein</fullName>
    </recommendedName>
</protein>
<dbReference type="InterPro" id="IPR000477">
    <property type="entry name" value="RT_dom"/>
</dbReference>
<dbReference type="AlphaFoldDB" id="A0A5N4AA46"/>
<dbReference type="SUPFAM" id="SSF56672">
    <property type="entry name" value="DNA/RNA polymerases"/>
    <property type="match status" value="1"/>
</dbReference>
<sequence>MNMGVPQGSILGPVLFLLYINDIERAYSTAKFTLYADDTSLQLSDKSQTVLENKCCELLQSLSNWFSHNDLYFNVAKTQVVRFHHPKKHVQQLSLSLNNLPLLQTNKVKFLGVTIDEHLNWKAHCTELVSKLHSTIFLIKNLKHVLTLPQIINLYHSEISSRLRYGICYWGHSSFASKVLVAQKRL</sequence>
<organism evidence="2 3">
    <name type="scientific">Photinus pyralis</name>
    <name type="common">Common eastern firefly</name>
    <name type="synonym">Lampyris pyralis</name>
    <dbReference type="NCBI Taxonomy" id="7054"/>
    <lineage>
        <taxon>Eukaryota</taxon>
        <taxon>Metazoa</taxon>
        <taxon>Ecdysozoa</taxon>
        <taxon>Arthropoda</taxon>
        <taxon>Hexapoda</taxon>
        <taxon>Insecta</taxon>
        <taxon>Pterygota</taxon>
        <taxon>Neoptera</taxon>
        <taxon>Endopterygota</taxon>
        <taxon>Coleoptera</taxon>
        <taxon>Polyphaga</taxon>
        <taxon>Elateriformia</taxon>
        <taxon>Elateroidea</taxon>
        <taxon>Lampyridae</taxon>
        <taxon>Lampyrinae</taxon>
        <taxon>Photinus</taxon>
    </lineage>
</organism>
<evidence type="ECO:0000313" key="3">
    <source>
        <dbReference type="Proteomes" id="UP000327044"/>
    </source>
</evidence>
<dbReference type="PANTHER" id="PTHR33332">
    <property type="entry name" value="REVERSE TRANSCRIPTASE DOMAIN-CONTAINING PROTEIN"/>
    <property type="match status" value="1"/>
</dbReference>
<dbReference type="Pfam" id="PF00078">
    <property type="entry name" value="RVT_1"/>
    <property type="match status" value="1"/>
</dbReference>
<gene>
    <name evidence="2" type="ORF">PPYR_13821</name>
</gene>
<feature type="domain" description="Reverse transcriptase" evidence="1">
    <location>
        <begin position="1"/>
        <end position="115"/>
    </location>
</feature>
<dbReference type="EMBL" id="VVIM01000009">
    <property type="protein sequence ID" value="KAB0794201.1"/>
    <property type="molecule type" value="Genomic_DNA"/>
</dbReference>
<dbReference type="PROSITE" id="PS50878">
    <property type="entry name" value="RT_POL"/>
    <property type="match status" value="1"/>
</dbReference>
<evidence type="ECO:0000259" key="1">
    <source>
        <dbReference type="PROSITE" id="PS50878"/>
    </source>
</evidence>
<dbReference type="GO" id="GO:0071897">
    <property type="term" value="P:DNA biosynthetic process"/>
    <property type="evidence" value="ECO:0007669"/>
    <property type="project" value="UniProtKB-ARBA"/>
</dbReference>
<dbReference type="InterPro" id="IPR043502">
    <property type="entry name" value="DNA/RNA_pol_sf"/>
</dbReference>